<dbReference type="EMBL" id="WTFF01000331">
    <property type="protein sequence ID" value="MBW5486039.1"/>
    <property type="molecule type" value="Genomic_DNA"/>
</dbReference>
<evidence type="ECO:0008006" key="4">
    <source>
        <dbReference type="Google" id="ProtNLM"/>
    </source>
</evidence>
<comment type="caution">
    <text evidence="2">The sequence shown here is derived from an EMBL/GenBank/DDBJ whole genome shotgun (WGS) entry which is preliminary data.</text>
</comment>
<feature type="signal peptide" evidence="1">
    <location>
        <begin position="1"/>
        <end position="22"/>
    </location>
</feature>
<evidence type="ECO:0000313" key="2">
    <source>
        <dbReference type="EMBL" id="MBW5486039.1"/>
    </source>
</evidence>
<feature type="chain" id="PRO_5045876129" description="Secreted protein" evidence="1">
    <location>
        <begin position="23"/>
        <end position="147"/>
    </location>
</feature>
<organism evidence="2 3">
    <name type="scientific">Streptomyces bambusae</name>
    <dbReference type="NCBI Taxonomy" id="1550616"/>
    <lineage>
        <taxon>Bacteria</taxon>
        <taxon>Bacillati</taxon>
        <taxon>Actinomycetota</taxon>
        <taxon>Actinomycetes</taxon>
        <taxon>Kitasatosporales</taxon>
        <taxon>Streptomycetaceae</taxon>
        <taxon>Streptomyces</taxon>
    </lineage>
</organism>
<keyword evidence="1" id="KW-0732">Signal</keyword>
<evidence type="ECO:0000256" key="1">
    <source>
        <dbReference type="SAM" id="SignalP"/>
    </source>
</evidence>
<dbReference type="RefSeq" id="WP_219671125.1">
    <property type="nucleotide sequence ID" value="NZ_WTFF01000331.1"/>
</dbReference>
<proteinExistence type="predicted"/>
<reference evidence="2 3" key="1">
    <citation type="submission" date="2019-12" db="EMBL/GenBank/DDBJ databases">
        <title>Genome sequence of Streptomyces bambusae.</title>
        <authorList>
            <person name="Bansal K."/>
            <person name="Choksket S."/>
            <person name="Korpole S."/>
            <person name="Patil P.B."/>
        </authorList>
    </citation>
    <scope>NUCLEOTIDE SEQUENCE [LARGE SCALE GENOMIC DNA]</scope>
    <source>
        <strain evidence="2 3">SK60</strain>
    </source>
</reference>
<name>A0ABS6ZF39_9ACTN</name>
<sequence>MRTHLVRTAVVALAAAATVVVAGTPSSAATEVPWSASHGTASASGTRWTERPAGSTSTVLVVKGELRNTGSGCYAVWSQFTFDFMPRPARKHASLCGPGAVPVEFSTAYSALTTGSVFICKGDTLQDCGERRTLTSWPVQAAATAVN</sequence>
<protein>
    <recommendedName>
        <fullName evidence="4">Secreted protein</fullName>
    </recommendedName>
</protein>
<evidence type="ECO:0000313" key="3">
    <source>
        <dbReference type="Proteomes" id="UP000812013"/>
    </source>
</evidence>
<dbReference type="Proteomes" id="UP000812013">
    <property type="component" value="Unassembled WGS sequence"/>
</dbReference>
<gene>
    <name evidence="2" type="ORF">GPJ59_30295</name>
</gene>
<accession>A0ABS6ZF39</accession>
<keyword evidence="3" id="KW-1185">Reference proteome</keyword>